<gene>
    <name evidence="4" type="ORF">PENTCL1PPCAC_17453</name>
</gene>
<proteinExistence type="predicted"/>
<reference evidence="4" key="1">
    <citation type="submission" date="2023-10" db="EMBL/GenBank/DDBJ databases">
        <title>Genome assembly of Pristionchus species.</title>
        <authorList>
            <person name="Yoshida K."/>
            <person name="Sommer R.J."/>
        </authorList>
    </citation>
    <scope>NUCLEOTIDE SEQUENCE</scope>
    <source>
        <strain evidence="4">RS0144</strain>
    </source>
</reference>
<protein>
    <recommendedName>
        <fullName evidence="2">GLE1 RNA export mediator</fullName>
    </recommendedName>
</protein>
<comment type="caution">
    <text evidence="4">The sequence shown here is derived from an EMBL/GenBank/DDBJ whole genome shotgun (WGS) entry which is preliminary data.</text>
</comment>
<keyword evidence="5" id="KW-1185">Reference proteome</keyword>
<dbReference type="EMBL" id="BTSX01000004">
    <property type="protein sequence ID" value="GMS95278.1"/>
    <property type="molecule type" value="Genomic_DNA"/>
</dbReference>
<dbReference type="AlphaFoldDB" id="A0AAV5TLI4"/>
<feature type="compositionally biased region" description="Polar residues" evidence="3">
    <location>
        <begin position="265"/>
        <end position="285"/>
    </location>
</feature>
<evidence type="ECO:0000313" key="5">
    <source>
        <dbReference type="Proteomes" id="UP001432027"/>
    </source>
</evidence>
<organism evidence="4 5">
    <name type="scientific">Pristionchus entomophagus</name>
    <dbReference type="NCBI Taxonomy" id="358040"/>
    <lineage>
        <taxon>Eukaryota</taxon>
        <taxon>Metazoa</taxon>
        <taxon>Ecdysozoa</taxon>
        <taxon>Nematoda</taxon>
        <taxon>Chromadorea</taxon>
        <taxon>Rhabditida</taxon>
        <taxon>Rhabditina</taxon>
        <taxon>Diplogasteromorpha</taxon>
        <taxon>Diplogasteroidea</taxon>
        <taxon>Neodiplogasteridae</taxon>
        <taxon>Pristionchus</taxon>
    </lineage>
</organism>
<feature type="non-terminal residue" evidence="4">
    <location>
        <position position="1"/>
    </location>
</feature>
<evidence type="ECO:0000256" key="3">
    <source>
        <dbReference type="SAM" id="MobiDB-lite"/>
    </source>
</evidence>
<dbReference type="InterPro" id="IPR038506">
    <property type="entry name" value="GLE1-like_sf"/>
</dbReference>
<name>A0AAV5TLI4_9BILA</name>
<sequence length="573" mass="64027">SFGLFGEDEYAPAADSTIFYSGADSIQSIRHLNSTREVQRLQKIVLKDRERRRRSADVVALEFDAKLSEHRAKFSPKIRDVNILERSLNTVTISPRYAPTPTASSVIKEIGDENTPERSKGSVLTNTFEAPKSSPLIVSKPQLISSTPLPTTSLKDFSFSNPSTSTLSPIPNIDNIPRFRDSLATPLFKNPEPAKIVQFAPQVKDSSKIPTARNLHDALVKSRLGSVEEEQPEMVKHDVNDRPTSTSGTRSSTRPSSPSVEAPSTMKTMKTNSLTQDNSPPRQEEWSLSNIYYSDVMIELKSYLDDARIFEARSGLSSRSLIKRSVLEKVTVTSKRHATTTEKDSTCSFFARLLSMEDVDGFNNEKLRLREKTSVHYAMTLIVEHYLSLLERDSPLVDTISYVLYSLSIRCPSFSTFLTASLLSRSACLDMDKSRCRYLVDGIVAEPQSLVDVMTREKAVCSLFYGLHSWSSKNPSKDSPYPLSSIWRIVACSLNRVPLLLATPFALTELLKACGTELQTRYGRQMGKMTGVIQDKLLPQLERDLEMNQESRRAGNAAYISALRSTIDLLIIS</sequence>
<feature type="region of interest" description="Disordered" evidence="3">
    <location>
        <begin position="225"/>
        <end position="285"/>
    </location>
</feature>
<dbReference type="GO" id="GO:0016973">
    <property type="term" value="P:poly(A)+ mRNA export from nucleus"/>
    <property type="evidence" value="ECO:0007669"/>
    <property type="project" value="InterPro"/>
</dbReference>
<dbReference type="Pfam" id="PF07817">
    <property type="entry name" value="GLE1"/>
    <property type="match status" value="1"/>
</dbReference>
<evidence type="ECO:0000313" key="4">
    <source>
        <dbReference type="EMBL" id="GMS95278.1"/>
    </source>
</evidence>
<evidence type="ECO:0000256" key="2">
    <source>
        <dbReference type="ARBA" id="ARBA00030897"/>
    </source>
</evidence>
<evidence type="ECO:0000256" key="1">
    <source>
        <dbReference type="ARBA" id="ARBA00024680"/>
    </source>
</evidence>
<dbReference type="GO" id="GO:0005643">
    <property type="term" value="C:nuclear pore"/>
    <property type="evidence" value="ECO:0007669"/>
    <property type="project" value="InterPro"/>
</dbReference>
<accession>A0AAV5TLI4</accession>
<dbReference type="Gene3D" id="1.25.40.510">
    <property type="entry name" value="GLE1-like"/>
    <property type="match status" value="1"/>
</dbReference>
<dbReference type="InterPro" id="IPR012476">
    <property type="entry name" value="GLE1"/>
</dbReference>
<feature type="compositionally biased region" description="Low complexity" evidence="3">
    <location>
        <begin position="242"/>
        <end position="259"/>
    </location>
</feature>
<comment type="function">
    <text evidence="1">Required for the export of mRNAs containing poly(A) tails from the nucleus into the cytoplasm. May be involved in the terminal step of the mRNA transport through the nuclear pore complex (NPC).</text>
</comment>
<dbReference type="Proteomes" id="UP001432027">
    <property type="component" value="Unassembled WGS sequence"/>
</dbReference>